<dbReference type="AlphaFoldDB" id="A0A4Y2IHF6"/>
<name>A0A4Y2IHF6_ARAVE</name>
<evidence type="ECO:0000313" key="2">
    <source>
        <dbReference type="Proteomes" id="UP000499080"/>
    </source>
</evidence>
<gene>
    <name evidence="1" type="ORF">AVEN_244060_1</name>
</gene>
<dbReference type="EMBL" id="BGPR01002674">
    <property type="protein sequence ID" value="GBM77207.1"/>
    <property type="molecule type" value="Genomic_DNA"/>
</dbReference>
<accession>A0A4Y2IHF6</accession>
<reference evidence="1 2" key="1">
    <citation type="journal article" date="2019" name="Sci. Rep.">
        <title>Orb-weaving spider Araneus ventricosus genome elucidates the spidroin gene catalogue.</title>
        <authorList>
            <person name="Kono N."/>
            <person name="Nakamura H."/>
            <person name="Ohtoshi R."/>
            <person name="Moran D.A.P."/>
            <person name="Shinohara A."/>
            <person name="Yoshida Y."/>
            <person name="Fujiwara M."/>
            <person name="Mori M."/>
            <person name="Tomita M."/>
            <person name="Arakawa K."/>
        </authorList>
    </citation>
    <scope>NUCLEOTIDE SEQUENCE [LARGE SCALE GENOMIC DNA]</scope>
</reference>
<protein>
    <submittedName>
        <fullName evidence="1">Uncharacterized protein</fullName>
    </submittedName>
</protein>
<proteinExistence type="predicted"/>
<dbReference type="Proteomes" id="UP000499080">
    <property type="component" value="Unassembled WGS sequence"/>
</dbReference>
<sequence length="110" mass="12749">MHKLGTTDTRPSIGGYGSLWLLVEWGLLPAAITVCSQDSANKPSLSYVFPSKASQNRSELRRKRLLESKTEKIHLLIRELDKIFINSQNRKYFDSRYFRILNFIGEDMIQ</sequence>
<keyword evidence="2" id="KW-1185">Reference proteome</keyword>
<evidence type="ECO:0000313" key="1">
    <source>
        <dbReference type="EMBL" id="GBM77207.1"/>
    </source>
</evidence>
<comment type="caution">
    <text evidence="1">The sequence shown here is derived from an EMBL/GenBank/DDBJ whole genome shotgun (WGS) entry which is preliminary data.</text>
</comment>
<organism evidence="1 2">
    <name type="scientific">Araneus ventricosus</name>
    <name type="common">Orbweaver spider</name>
    <name type="synonym">Epeira ventricosa</name>
    <dbReference type="NCBI Taxonomy" id="182803"/>
    <lineage>
        <taxon>Eukaryota</taxon>
        <taxon>Metazoa</taxon>
        <taxon>Ecdysozoa</taxon>
        <taxon>Arthropoda</taxon>
        <taxon>Chelicerata</taxon>
        <taxon>Arachnida</taxon>
        <taxon>Araneae</taxon>
        <taxon>Araneomorphae</taxon>
        <taxon>Entelegynae</taxon>
        <taxon>Araneoidea</taxon>
        <taxon>Araneidae</taxon>
        <taxon>Araneus</taxon>
    </lineage>
</organism>